<dbReference type="STRING" id="10228.B3S6E9"/>
<dbReference type="PhylomeDB" id="B3S6E9"/>
<dbReference type="InParanoid" id="B3S6E9"/>
<proteinExistence type="predicted"/>
<dbReference type="HOGENOM" id="CLU_039181_0_0_1"/>
<dbReference type="OrthoDB" id="16955at2759"/>
<dbReference type="Proteomes" id="UP000009022">
    <property type="component" value="Unassembled WGS sequence"/>
</dbReference>
<dbReference type="GO" id="GO:0005634">
    <property type="term" value="C:nucleus"/>
    <property type="evidence" value="ECO:0000318"/>
    <property type="project" value="GO_Central"/>
</dbReference>
<dbReference type="InterPro" id="IPR008614">
    <property type="entry name" value="FIBP"/>
</dbReference>
<dbReference type="eggNOG" id="ENOG502QPQ2">
    <property type="taxonomic scope" value="Eukaryota"/>
</dbReference>
<evidence type="ECO:0000313" key="1">
    <source>
        <dbReference type="EMBL" id="EDV21609.1"/>
    </source>
</evidence>
<sequence>MSASCIVTQPVIIDFDVFSLWLKGYTIDETVKHRLNREQGLANRSQARIDQKLIIADTLDCYRLFNVIEDKYLKNPSSLANQIMFDLPPDIQNKLIQEYYSFDKAFARELLGKKLSSRLRKDVDEIGEKARVLSRSCRRQLDNFRRVFKAVEDLDGSLPGNIQSQFLLSDKLTKLDRKFLHIKDGDIEIDKTFIQDLRDLKSVTNDNIEQHRTLLLAKLSGKVKEDSLLSIGSHFKAMMRATLNIATGLVHSKEWKDIYNNMVEKVIEILRHMRIDQEQSELILNAFSETAADVTLSKHLSNIYYRYLKVFGFCLIQLYP</sequence>
<dbReference type="GeneID" id="6757108"/>
<dbReference type="KEGG" id="tad:TRIADDRAFT_59781"/>
<keyword evidence="2" id="KW-1185">Reference proteome</keyword>
<dbReference type="CTD" id="6757108"/>
<dbReference type="RefSeq" id="XP_002115757.1">
    <property type="nucleotide sequence ID" value="XM_002115721.1"/>
</dbReference>
<evidence type="ECO:0000313" key="2">
    <source>
        <dbReference type="Proteomes" id="UP000009022"/>
    </source>
</evidence>
<dbReference type="Pfam" id="PF05427">
    <property type="entry name" value="FIBP"/>
    <property type="match status" value="2"/>
</dbReference>
<dbReference type="PANTHER" id="PTHR13223">
    <property type="entry name" value="ACIDIC FIBROBLAST GROWTH FACTOR INTRACELLULAR BINDING PROTEIN"/>
    <property type="match status" value="1"/>
</dbReference>
<dbReference type="EMBL" id="DS985252">
    <property type="protein sequence ID" value="EDV21609.1"/>
    <property type="molecule type" value="Genomic_DNA"/>
</dbReference>
<accession>B3S6E9</accession>
<dbReference type="AlphaFoldDB" id="B3S6E9"/>
<dbReference type="PANTHER" id="PTHR13223:SF2">
    <property type="entry name" value="ACIDIC FIBROBLAST GROWTH FACTOR INTRACELLULAR-BINDING PROTEIN"/>
    <property type="match status" value="1"/>
</dbReference>
<name>B3S6E9_TRIAD</name>
<protein>
    <recommendedName>
        <fullName evidence="3">Acidic fibroblast growth factor intracellular-binding protein</fullName>
    </recommendedName>
</protein>
<gene>
    <name evidence="1" type="ORF">TRIADDRAFT_59781</name>
</gene>
<organism evidence="1 2">
    <name type="scientific">Trichoplax adhaerens</name>
    <name type="common">Trichoplax reptans</name>
    <dbReference type="NCBI Taxonomy" id="10228"/>
    <lineage>
        <taxon>Eukaryota</taxon>
        <taxon>Metazoa</taxon>
        <taxon>Placozoa</taxon>
        <taxon>Uniplacotomia</taxon>
        <taxon>Trichoplacea</taxon>
        <taxon>Trichoplacidae</taxon>
        <taxon>Trichoplax</taxon>
    </lineage>
</organism>
<dbReference type="OMA" id="VIWERYM"/>
<reference evidence="1 2" key="1">
    <citation type="journal article" date="2008" name="Nature">
        <title>The Trichoplax genome and the nature of placozoans.</title>
        <authorList>
            <person name="Srivastava M."/>
            <person name="Begovic E."/>
            <person name="Chapman J."/>
            <person name="Putnam N.H."/>
            <person name="Hellsten U."/>
            <person name="Kawashima T."/>
            <person name="Kuo A."/>
            <person name="Mitros T."/>
            <person name="Salamov A."/>
            <person name="Carpenter M.L."/>
            <person name="Signorovitch A.Y."/>
            <person name="Moreno M.A."/>
            <person name="Kamm K."/>
            <person name="Grimwood J."/>
            <person name="Schmutz J."/>
            <person name="Shapiro H."/>
            <person name="Grigoriev I.V."/>
            <person name="Buss L.W."/>
            <person name="Schierwater B."/>
            <person name="Dellaporta S.L."/>
            <person name="Rokhsar D.S."/>
        </authorList>
    </citation>
    <scope>NUCLEOTIDE SEQUENCE [LARGE SCALE GENOMIC DNA]</scope>
    <source>
        <strain evidence="1 2">Grell-BS-1999</strain>
    </source>
</reference>
<evidence type="ECO:0008006" key="3">
    <source>
        <dbReference type="Google" id="ProtNLM"/>
    </source>
</evidence>